<evidence type="ECO:0000256" key="3">
    <source>
        <dbReference type="ARBA" id="ARBA00022679"/>
    </source>
</evidence>
<feature type="domain" description="Fucosyltransferase C-terminal" evidence="4">
    <location>
        <begin position="100"/>
        <end position="204"/>
    </location>
</feature>
<keyword evidence="3" id="KW-0808">Transferase</keyword>
<accession>A0ABX1D381</accession>
<organism evidence="5 6">
    <name type="scientific">Salinimicrobium oceani</name>
    <dbReference type="NCBI Taxonomy" id="2722702"/>
    <lineage>
        <taxon>Bacteria</taxon>
        <taxon>Pseudomonadati</taxon>
        <taxon>Bacteroidota</taxon>
        <taxon>Flavobacteriia</taxon>
        <taxon>Flavobacteriales</taxon>
        <taxon>Flavobacteriaceae</taxon>
        <taxon>Salinimicrobium</taxon>
    </lineage>
</organism>
<dbReference type="EMBL" id="JAAVJR010000007">
    <property type="protein sequence ID" value="NJW53664.1"/>
    <property type="molecule type" value="Genomic_DNA"/>
</dbReference>
<dbReference type="PANTHER" id="PTHR11929:SF194">
    <property type="entry name" value="ALPHA-(1,3)-FUCOSYLTRANSFERASE 10"/>
    <property type="match status" value="1"/>
</dbReference>
<evidence type="ECO:0000256" key="2">
    <source>
        <dbReference type="ARBA" id="ARBA00022676"/>
    </source>
</evidence>
<gene>
    <name evidence="5" type="ORF">HC175_12115</name>
</gene>
<dbReference type="Gene3D" id="3.40.50.11660">
    <property type="entry name" value="Glycosyl transferase family 10, C-terminal domain"/>
    <property type="match status" value="1"/>
</dbReference>
<dbReference type="PANTHER" id="PTHR11929">
    <property type="entry name" value="ALPHA- 1,3 -FUCOSYLTRANSFERASE"/>
    <property type="match status" value="1"/>
</dbReference>
<keyword evidence="6" id="KW-1185">Reference proteome</keyword>
<proteinExistence type="inferred from homology"/>
<comment type="caution">
    <text evidence="5">The sequence shown here is derived from an EMBL/GenBank/DDBJ whole genome shotgun (WGS) entry which is preliminary data.</text>
</comment>
<comment type="similarity">
    <text evidence="1">Belongs to the glycosyltransferase 10 family.</text>
</comment>
<dbReference type="Proteomes" id="UP000703674">
    <property type="component" value="Unassembled WGS sequence"/>
</dbReference>
<dbReference type="InterPro" id="IPR055270">
    <property type="entry name" value="Glyco_tran_10_C"/>
</dbReference>
<evidence type="ECO:0000313" key="6">
    <source>
        <dbReference type="Proteomes" id="UP000703674"/>
    </source>
</evidence>
<keyword evidence="2" id="KW-0328">Glycosyltransferase</keyword>
<reference evidence="5 6" key="1">
    <citation type="submission" date="2020-03" db="EMBL/GenBank/DDBJ databases">
        <title>Salinimicrobium sp. nov, isolated from SCS.</title>
        <authorList>
            <person name="Cao W.R."/>
        </authorList>
    </citation>
    <scope>NUCLEOTIDE SEQUENCE [LARGE SCALE GENOMIC DNA]</scope>
    <source>
        <strain evidence="6">J15B91</strain>
    </source>
</reference>
<dbReference type="RefSeq" id="WP_168138772.1">
    <property type="nucleotide sequence ID" value="NZ_JAAVJR010000007.1"/>
</dbReference>
<protein>
    <recommendedName>
        <fullName evidence="4">Fucosyltransferase C-terminal domain-containing protein</fullName>
    </recommendedName>
</protein>
<evidence type="ECO:0000259" key="4">
    <source>
        <dbReference type="Pfam" id="PF00852"/>
    </source>
</evidence>
<name>A0ABX1D381_9FLAO</name>
<sequence length="303" mass="35768">MVWNDFTFTEDDVEECDYLVILDYPKKDFEIKVSPDNIIHLCLEPPNEVSKYRQYANKQASLICAQIPTGKNTILSHGALPWHIDQDFDFLNTLQPGSLKKKNQVVWITSDQRSSKGHHSRMKFLDTIRELPNISLYGRGINPINDKWEVLSNSKYGIAYENFNNQYYWTEKISDCFLSYTLPLYFGCTEISNYFPENSYIQIDPKDKHIDLFFKELLESNKWEKSIEAIREARERVLFKYQLFPFLYDQISSMQAAKGVNGKEPKLHQFKGGDSYFDNYPIKVKLEKEFEKFKRNLRVKLKV</sequence>
<evidence type="ECO:0000313" key="5">
    <source>
        <dbReference type="EMBL" id="NJW53664.1"/>
    </source>
</evidence>
<evidence type="ECO:0000256" key="1">
    <source>
        <dbReference type="ARBA" id="ARBA00008919"/>
    </source>
</evidence>
<dbReference type="Pfam" id="PF00852">
    <property type="entry name" value="Glyco_transf_10"/>
    <property type="match status" value="1"/>
</dbReference>
<dbReference type="InterPro" id="IPR001503">
    <property type="entry name" value="Glyco_trans_10"/>
</dbReference>
<dbReference type="SUPFAM" id="SSF53756">
    <property type="entry name" value="UDP-Glycosyltransferase/glycogen phosphorylase"/>
    <property type="match status" value="1"/>
</dbReference>
<dbReference type="InterPro" id="IPR038577">
    <property type="entry name" value="GT10-like_C_sf"/>
</dbReference>